<proteinExistence type="predicted"/>
<feature type="transmembrane region" description="Helical" evidence="14">
    <location>
        <begin position="12"/>
        <end position="31"/>
    </location>
</feature>
<evidence type="ECO:0000259" key="15">
    <source>
        <dbReference type="PROSITE" id="PS50109"/>
    </source>
</evidence>
<dbReference type="InterPro" id="IPR005467">
    <property type="entry name" value="His_kinase_dom"/>
</dbReference>
<evidence type="ECO:0000259" key="16">
    <source>
        <dbReference type="PROSITE" id="PS50885"/>
    </source>
</evidence>
<keyword evidence="11 14" id="KW-1133">Transmembrane helix</keyword>
<evidence type="ECO:0000256" key="11">
    <source>
        <dbReference type="ARBA" id="ARBA00022989"/>
    </source>
</evidence>
<comment type="caution">
    <text evidence="17">The sequence shown here is derived from an EMBL/GenBank/DDBJ whole genome shotgun (WGS) entry which is preliminary data.</text>
</comment>
<keyword evidence="6" id="KW-0808">Transferase</keyword>
<dbReference type="PANTHER" id="PTHR45528">
    <property type="entry name" value="SENSOR HISTIDINE KINASE CPXA"/>
    <property type="match status" value="1"/>
</dbReference>
<keyword evidence="4" id="KW-1003">Cell membrane</keyword>
<dbReference type="GO" id="GO:0000155">
    <property type="term" value="F:phosphorelay sensor kinase activity"/>
    <property type="evidence" value="ECO:0007669"/>
    <property type="project" value="InterPro"/>
</dbReference>
<dbReference type="InterPro" id="IPR003661">
    <property type="entry name" value="HisK_dim/P_dom"/>
</dbReference>
<dbReference type="GO" id="GO:0005524">
    <property type="term" value="F:ATP binding"/>
    <property type="evidence" value="ECO:0007669"/>
    <property type="project" value="UniProtKB-KW"/>
</dbReference>
<dbReference type="CDD" id="cd06225">
    <property type="entry name" value="HAMP"/>
    <property type="match status" value="1"/>
</dbReference>
<evidence type="ECO:0000256" key="1">
    <source>
        <dbReference type="ARBA" id="ARBA00000085"/>
    </source>
</evidence>
<keyword evidence="18" id="KW-1185">Reference proteome</keyword>
<dbReference type="EC" id="2.7.13.3" evidence="3"/>
<evidence type="ECO:0000256" key="2">
    <source>
        <dbReference type="ARBA" id="ARBA00004651"/>
    </source>
</evidence>
<dbReference type="InterPro" id="IPR003660">
    <property type="entry name" value="HAMP_dom"/>
</dbReference>
<feature type="domain" description="HAMP" evidence="16">
    <location>
        <begin position="437"/>
        <end position="492"/>
    </location>
</feature>
<dbReference type="AlphaFoldDB" id="A0A0J8GW94"/>
<dbReference type="SMART" id="SM00304">
    <property type="entry name" value="HAMP"/>
    <property type="match status" value="1"/>
</dbReference>
<dbReference type="SUPFAM" id="SSF47384">
    <property type="entry name" value="Homodimeric domain of signal transducing histidine kinase"/>
    <property type="match status" value="1"/>
</dbReference>
<dbReference type="SUPFAM" id="SSF55874">
    <property type="entry name" value="ATPase domain of HSP90 chaperone/DNA topoisomerase II/histidine kinase"/>
    <property type="match status" value="1"/>
</dbReference>
<dbReference type="InterPro" id="IPR036097">
    <property type="entry name" value="HisK_dim/P_sf"/>
</dbReference>
<reference evidence="17 18" key="1">
    <citation type="submission" date="2015-04" db="EMBL/GenBank/DDBJ databases">
        <title>Draft Genome Sequence of the Novel Agar-Digesting Marine Bacterium Q1.</title>
        <authorList>
            <person name="Li Y."/>
            <person name="Li D."/>
            <person name="Chen G."/>
            <person name="Du Z."/>
        </authorList>
    </citation>
    <scope>NUCLEOTIDE SEQUENCE [LARGE SCALE GENOMIC DNA]</scope>
    <source>
        <strain evidence="17 18">Q1</strain>
    </source>
</reference>
<dbReference type="PROSITE" id="PS50109">
    <property type="entry name" value="HIS_KIN"/>
    <property type="match status" value="1"/>
</dbReference>
<dbReference type="InterPro" id="IPR003594">
    <property type="entry name" value="HATPase_dom"/>
</dbReference>
<dbReference type="Gene3D" id="3.30.565.10">
    <property type="entry name" value="Histidine kinase-like ATPase, C-terminal domain"/>
    <property type="match status" value="1"/>
</dbReference>
<dbReference type="CDD" id="cd00082">
    <property type="entry name" value="HisKA"/>
    <property type="match status" value="1"/>
</dbReference>
<dbReference type="SUPFAM" id="SSF49344">
    <property type="entry name" value="CBD9-like"/>
    <property type="match status" value="1"/>
</dbReference>
<comment type="catalytic activity">
    <reaction evidence="1">
        <text>ATP + protein L-histidine = ADP + protein N-phospho-L-histidine.</text>
        <dbReference type="EC" id="2.7.13.3"/>
    </reaction>
</comment>
<evidence type="ECO:0000256" key="6">
    <source>
        <dbReference type="ARBA" id="ARBA00022679"/>
    </source>
</evidence>
<evidence type="ECO:0000256" key="7">
    <source>
        <dbReference type="ARBA" id="ARBA00022692"/>
    </source>
</evidence>
<dbReference type="Pfam" id="PF02518">
    <property type="entry name" value="HATPase_c"/>
    <property type="match status" value="1"/>
</dbReference>
<dbReference type="GO" id="GO:0005886">
    <property type="term" value="C:plasma membrane"/>
    <property type="evidence" value="ECO:0007669"/>
    <property type="project" value="UniProtKB-SubCell"/>
</dbReference>
<keyword evidence="13 14" id="KW-0472">Membrane</keyword>
<protein>
    <recommendedName>
        <fullName evidence="3">histidine kinase</fullName>
        <ecNumber evidence="3">2.7.13.3</ecNumber>
    </recommendedName>
</protein>
<dbReference type="PATRIC" id="fig|1513271.3.peg.412"/>
<dbReference type="SMART" id="SM00388">
    <property type="entry name" value="HisKA"/>
    <property type="match status" value="1"/>
</dbReference>
<sequence>MAKVRLSIRLKLLALSLFLMSVPWLGYQYVWEMESFLRLGQEKTLVGTAKAVATALHERPLLFDQHASYQQRVEQGKDLYAYPANGPIRLDGKLSDWLNFQQRAVFYDASYKLEKFEVRSNSDLSFEHSVNQFQDFLYLSFKVTDDAVIFRNHQSLSIDKNDYLEIAIKTKDDALKRYIFAATKTGWVNGYEVDSNNRAGTPEKRIQGYWLVTPTGYNLELRLPIEWVGAKVGFAIYDTDHHASLPDYAIGTADTRLVDNLGTVLVPSPEIDAIIKALSYSNSRIWVVDKHGRMLAKAGELISVIPDNSVIKIDLFESPFKWLTTQVLKPLYYQILTKPPSAFVDQLKDSFFIKNKVLDIALQGQSGTQWQLTPDNKAVILSASHPIFIDGEVLGAVIVEETTNGIRTLRNQALESLFNQMLLILSIGTLVFALFASRISSRITTLKKQLESAVDEQGKILNSVEPSTTNDEIGDLSHSFNRLISRLSQYNRYLEGMSSRISHEFKTPVAIIRSSLENLKNEQDRGEQNVYFSRAMDGVHRLDFMMNAMSEATRVEQTVNTDDKEEFDLAEVVSGCVSGHRIAFNQVEFVCHVETAEYPIFGNPDLIVQMLEKLLSNAIDFSDEAKKVEVSLAKKQTKFELKVSNIGTELPQVMQEDLFDSMVSIRHTDSAKPHLGLGLYIARLIAQYHKAHISIKNRNDGYKGVCVTCLFEGD</sequence>
<keyword evidence="5" id="KW-0597">Phosphoprotein</keyword>
<evidence type="ECO:0000313" key="17">
    <source>
        <dbReference type="EMBL" id="KMT67022.1"/>
    </source>
</evidence>
<keyword evidence="10" id="KW-0067">ATP-binding</keyword>
<evidence type="ECO:0000256" key="14">
    <source>
        <dbReference type="SAM" id="Phobius"/>
    </source>
</evidence>
<dbReference type="InterPro" id="IPR022510">
    <property type="entry name" value="Sortase_His-kinase"/>
</dbReference>
<dbReference type="InterPro" id="IPR036890">
    <property type="entry name" value="HATPase_C_sf"/>
</dbReference>
<comment type="subcellular location">
    <subcellularLocation>
        <location evidence="2">Cell membrane</location>
        <topology evidence="2">Multi-pass membrane protein</topology>
    </subcellularLocation>
</comment>
<evidence type="ECO:0000256" key="9">
    <source>
        <dbReference type="ARBA" id="ARBA00022777"/>
    </source>
</evidence>
<dbReference type="STRING" id="1513271.XM47_01950"/>
<dbReference type="Gene3D" id="2.60.40.1190">
    <property type="match status" value="1"/>
</dbReference>
<dbReference type="NCBIfam" id="TIGR03785">
    <property type="entry name" value="marine_sort_HK"/>
    <property type="match status" value="1"/>
</dbReference>
<dbReference type="Pfam" id="PF00512">
    <property type="entry name" value="HisKA"/>
    <property type="match status" value="1"/>
</dbReference>
<evidence type="ECO:0000256" key="3">
    <source>
        <dbReference type="ARBA" id="ARBA00012438"/>
    </source>
</evidence>
<gene>
    <name evidence="17" type="ORF">XM47_01950</name>
</gene>
<dbReference type="Gene3D" id="6.10.340.10">
    <property type="match status" value="1"/>
</dbReference>
<dbReference type="Gene3D" id="1.10.287.130">
    <property type="match status" value="1"/>
</dbReference>
<keyword evidence="8" id="KW-0547">Nucleotide-binding</keyword>
<keyword evidence="7 14" id="KW-0812">Transmembrane</keyword>
<evidence type="ECO:0000256" key="5">
    <source>
        <dbReference type="ARBA" id="ARBA00022553"/>
    </source>
</evidence>
<accession>A0A0J8GW94</accession>
<dbReference type="PROSITE" id="PS50885">
    <property type="entry name" value="HAMP"/>
    <property type="match status" value="1"/>
</dbReference>
<name>A0A0J8GW94_9ALTE</name>
<evidence type="ECO:0000256" key="8">
    <source>
        <dbReference type="ARBA" id="ARBA00022741"/>
    </source>
</evidence>
<dbReference type="PANTHER" id="PTHR45528:SF1">
    <property type="entry name" value="SENSOR HISTIDINE KINASE CPXA"/>
    <property type="match status" value="1"/>
</dbReference>
<dbReference type="EMBL" id="LAZL01000002">
    <property type="protein sequence ID" value="KMT67022.1"/>
    <property type="molecule type" value="Genomic_DNA"/>
</dbReference>
<organism evidence="17 18">
    <name type="scientific">Catenovulum maritimum</name>
    <dbReference type="NCBI Taxonomy" id="1513271"/>
    <lineage>
        <taxon>Bacteria</taxon>
        <taxon>Pseudomonadati</taxon>
        <taxon>Pseudomonadota</taxon>
        <taxon>Gammaproteobacteria</taxon>
        <taxon>Alteromonadales</taxon>
        <taxon>Alteromonadaceae</taxon>
        <taxon>Catenovulum</taxon>
    </lineage>
</organism>
<evidence type="ECO:0000313" key="18">
    <source>
        <dbReference type="Proteomes" id="UP000037600"/>
    </source>
</evidence>
<keyword evidence="12" id="KW-0902">Two-component regulatory system</keyword>
<dbReference type="OrthoDB" id="6735159at2"/>
<keyword evidence="9" id="KW-0418">Kinase</keyword>
<dbReference type="InterPro" id="IPR050398">
    <property type="entry name" value="HssS/ArlS-like"/>
</dbReference>
<evidence type="ECO:0000256" key="10">
    <source>
        <dbReference type="ARBA" id="ARBA00022840"/>
    </source>
</evidence>
<dbReference type="Proteomes" id="UP000037600">
    <property type="component" value="Unassembled WGS sequence"/>
</dbReference>
<evidence type="ECO:0000256" key="13">
    <source>
        <dbReference type="ARBA" id="ARBA00023136"/>
    </source>
</evidence>
<dbReference type="SMART" id="SM00387">
    <property type="entry name" value="HATPase_c"/>
    <property type="match status" value="1"/>
</dbReference>
<evidence type="ECO:0000256" key="12">
    <source>
        <dbReference type="ARBA" id="ARBA00023012"/>
    </source>
</evidence>
<evidence type="ECO:0000256" key="4">
    <source>
        <dbReference type="ARBA" id="ARBA00022475"/>
    </source>
</evidence>
<feature type="domain" description="Histidine kinase" evidence="15">
    <location>
        <begin position="500"/>
        <end position="714"/>
    </location>
</feature>
<dbReference type="CDD" id="cd09622">
    <property type="entry name" value="CBM9_like_HisKa"/>
    <property type="match status" value="1"/>
</dbReference>